<feature type="compositionally biased region" description="Basic and acidic residues" evidence="1">
    <location>
        <begin position="1"/>
        <end position="10"/>
    </location>
</feature>
<name>A0A8J4Y8V3_CHIOP</name>
<dbReference type="Proteomes" id="UP000770661">
    <property type="component" value="Unassembled WGS sequence"/>
</dbReference>
<reference evidence="2" key="1">
    <citation type="submission" date="2020-07" db="EMBL/GenBank/DDBJ databases">
        <title>The High-quality genome of the commercially important snow crab, Chionoecetes opilio.</title>
        <authorList>
            <person name="Jeong J.-H."/>
            <person name="Ryu S."/>
        </authorList>
    </citation>
    <scope>NUCLEOTIDE SEQUENCE</scope>
    <source>
        <strain evidence="2">MADBK_172401_WGS</strain>
        <tissue evidence="2">Digestive gland</tissue>
    </source>
</reference>
<evidence type="ECO:0000313" key="2">
    <source>
        <dbReference type="EMBL" id="KAG0718871.1"/>
    </source>
</evidence>
<organism evidence="2 3">
    <name type="scientific">Chionoecetes opilio</name>
    <name type="common">Atlantic snow crab</name>
    <name type="synonym">Cancer opilio</name>
    <dbReference type="NCBI Taxonomy" id="41210"/>
    <lineage>
        <taxon>Eukaryota</taxon>
        <taxon>Metazoa</taxon>
        <taxon>Ecdysozoa</taxon>
        <taxon>Arthropoda</taxon>
        <taxon>Crustacea</taxon>
        <taxon>Multicrustacea</taxon>
        <taxon>Malacostraca</taxon>
        <taxon>Eumalacostraca</taxon>
        <taxon>Eucarida</taxon>
        <taxon>Decapoda</taxon>
        <taxon>Pleocyemata</taxon>
        <taxon>Brachyura</taxon>
        <taxon>Eubrachyura</taxon>
        <taxon>Majoidea</taxon>
        <taxon>Majidae</taxon>
        <taxon>Chionoecetes</taxon>
    </lineage>
</organism>
<dbReference type="EMBL" id="JACEEZ010015380">
    <property type="protein sequence ID" value="KAG0718871.1"/>
    <property type="molecule type" value="Genomic_DNA"/>
</dbReference>
<sequence length="152" mass="17390">MTSTRRRPEEPPDDAGFTLQRKRFRVTKPSSQQSGATAAERPIPVWRVVRHDDFPSPYQLVQWLECELRLALKVDVSASGSFLLGGRLRTPPPPSRKWLMANHGHRVGQEGTQQERCPCWIPHWPPLDPVLEHPLIVSAVRCSYSADLKWHL</sequence>
<evidence type="ECO:0000256" key="1">
    <source>
        <dbReference type="SAM" id="MobiDB-lite"/>
    </source>
</evidence>
<keyword evidence="3" id="KW-1185">Reference proteome</keyword>
<comment type="caution">
    <text evidence="2">The sequence shown here is derived from an EMBL/GenBank/DDBJ whole genome shotgun (WGS) entry which is preliminary data.</text>
</comment>
<protein>
    <submittedName>
        <fullName evidence="2">Uncharacterized protein</fullName>
    </submittedName>
</protein>
<proteinExistence type="predicted"/>
<accession>A0A8J4Y8V3</accession>
<feature type="region of interest" description="Disordered" evidence="1">
    <location>
        <begin position="1"/>
        <end position="39"/>
    </location>
</feature>
<evidence type="ECO:0000313" key="3">
    <source>
        <dbReference type="Proteomes" id="UP000770661"/>
    </source>
</evidence>
<dbReference type="AlphaFoldDB" id="A0A8J4Y8V3"/>
<gene>
    <name evidence="2" type="ORF">GWK47_051649</name>
</gene>